<dbReference type="GO" id="GO:0016491">
    <property type="term" value="F:oxidoreductase activity"/>
    <property type="evidence" value="ECO:0007669"/>
    <property type="project" value="TreeGrafter"/>
</dbReference>
<dbReference type="GO" id="GO:0016829">
    <property type="term" value="F:lyase activity"/>
    <property type="evidence" value="ECO:0007669"/>
    <property type="project" value="UniProtKB-KW"/>
</dbReference>
<dbReference type="RefSeq" id="WP_007418407.1">
    <property type="nucleotide sequence ID" value="NZ_ABOX02000064.1"/>
</dbReference>
<gene>
    <name evidence="1" type="ORF">Cflav_PD0595</name>
</gene>
<evidence type="ECO:0000313" key="1">
    <source>
        <dbReference type="EMBL" id="EEF57545.1"/>
    </source>
</evidence>
<dbReference type="EMBL" id="ABOX02000064">
    <property type="protein sequence ID" value="EEF57545.1"/>
    <property type="molecule type" value="Genomic_DNA"/>
</dbReference>
<accession>B9XRH4</accession>
<evidence type="ECO:0000313" key="2">
    <source>
        <dbReference type="Proteomes" id="UP000003688"/>
    </source>
</evidence>
<dbReference type="SUPFAM" id="SSF48371">
    <property type="entry name" value="ARM repeat"/>
    <property type="match status" value="1"/>
</dbReference>
<sequence>MIVICLCLTPVIVVLGLKAFQDREPRYAGKSLSAWLVELSNPDPAMEKQARTAVHEMGTNAIPKLLKLMSAEDSSFKLQLIGWTDRQSWVRFNFPLASNERAMAAEGFAVLGPEARSAVPALSRLAQRDKDGFVGQALVHIGTEGVGALAQALANNNFEIKSKAIDGLIRYGVFYDLEHSNVSPQELATFSIHAQVATVPLLKVLQETNRLIRSKAILALGWLRFEPRLVVPALITNLQSTTSGWMVQASSITALGQFKSDAREAIPLLTNALSSPDPIVRARANTALIQIDLETASKLGIKESEDPK</sequence>
<protein>
    <submittedName>
        <fullName evidence="1">PBS lyase HEAT domain protein repeat-containing protein</fullName>
    </submittedName>
</protein>
<keyword evidence="1" id="KW-0456">Lyase</keyword>
<dbReference type="Proteomes" id="UP000003688">
    <property type="component" value="Unassembled WGS sequence"/>
</dbReference>
<proteinExistence type="predicted"/>
<dbReference type="PANTHER" id="PTHR12697:SF5">
    <property type="entry name" value="DEOXYHYPUSINE HYDROXYLASE"/>
    <property type="match status" value="1"/>
</dbReference>
<name>B9XRH4_PEDPL</name>
<keyword evidence="2" id="KW-1185">Reference proteome</keyword>
<dbReference type="AlphaFoldDB" id="B9XRH4"/>
<reference evidence="1 2" key="1">
    <citation type="journal article" date="2011" name="J. Bacteriol.">
        <title>Genome sequence of 'Pedosphaera parvula' Ellin514, an aerobic Verrucomicrobial isolate from pasture soil.</title>
        <authorList>
            <person name="Kant R."/>
            <person name="van Passel M.W."/>
            <person name="Sangwan P."/>
            <person name="Palva A."/>
            <person name="Lucas S."/>
            <person name="Copeland A."/>
            <person name="Lapidus A."/>
            <person name="Glavina Del Rio T."/>
            <person name="Dalin E."/>
            <person name="Tice H."/>
            <person name="Bruce D."/>
            <person name="Goodwin L."/>
            <person name="Pitluck S."/>
            <person name="Chertkov O."/>
            <person name="Larimer F.W."/>
            <person name="Land M.L."/>
            <person name="Hauser L."/>
            <person name="Brettin T.S."/>
            <person name="Detter J.C."/>
            <person name="Han S."/>
            <person name="de Vos W.M."/>
            <person name="Janssen P.H."/>
            <person name="Smidt H."/>
        </authorList>
    </citation>
    <scope>NUCLEOTIDE SEQUENCE [LARGE SCALE GENOMIC DNA]</scope>
    <source>
        <strain evidence="1 2">Ellin514</strain>
    </source>
</reference>
<dbReference type="InterPro" id="IPR011989">
    <property type="entry name" value="ARM-like"/>
</dbReference>
<dbReference type="Gene3D" id="1.25.10.10">
    <property type="entry name" value="Leucine-rich Repeat Variant"/>
    <property type="match status" value="2"/>
</dbReference>
<dbReference type="InterPro" id="IPR016024">
    <property type="entry name" value="ARM-type_fold"/>
</dbReference>
<dbReference type="OrthoDB" id="448481at2"/>
<dbReference type="Pfam" id="PF13646">
    <property type="entry name" value="HEAT_2"/>
    <property type="match status" value="1"/>
</dbReference>
<dbReference type="STRING" id="320771.Cflav_PD0595"/>
<comment type="caution">
    <text evidence="1">The sequence shown here is derived from an EMBL/GenBank/DDBJ whole genome shotgun (WGS) entry which is preliminary data.</text>
</comment>
<organism evidence="1 2">
    <name type="scientific">Pedosphaera parvula (strain Ellin514)</name>
    <dbReference type="NCBI Taxonomy" id="320771"/>
    <lineage>
        <taxon>Bacteria</taxon>
        <taxon>Pseudomonadati</taxon>
        <taxon>Verrucomicrobiota</taxon>
        <taxon>Pedosphaerae</taxon>
        <taxon>Pedosphaerales</taxon>
        <taxon>Pedosphaeraceae</taxon>
        <taxon>Pedosphaera</taxon>
    </lineage>
</organism>
<dbReference type="PANTHER" id="PTHR12697">
    <property type="entry name" value="PBS LYASE HEAT-LIKE PROTEIN"/>
    <property type="match status" value="1"/>
</dbReference>